<dbReference type="Pfam" id="PF13424">
    <property type="entry name" value="TPR_12"/>
    <property type="match status" value="2"/>
</dbReference>
<feature type="compositionally biased region" description="Polar residues" evidence="8">
    <location>
        <begin position="1681"/>
        <end position="1694"/>
    </location>
</feature>
<dbReference type="GO" id="GO:0005829">
    <property type="term" value="C:cytosol"/>
    <property type="evidence" value="ECO:0007669"/>
    <property type="project" value="UniProtKB-SubCell"/>
</dbReference>
<dbReference type="SUPFAM" id="SSF48452">
    <property type="entry name" value="TPR-like"/>
    <property type="match status" value="1"/>
</dbReference>
<dbReference type="EMBL" id="OU503057">
    <property type="protein sequence ID" value="CAI9785941.1"/>
    <property type="molecule type" value="Genomic_DNA"/>
</dbReference>
<keyword evidence="3" id="KW-0963">Cytoplasm</keyword>
<feature type="region of interest" description="Disordered" evidence="8">
    <location>
        <begin position="1346"/>
        <end position="1371"/>
    </location>
</feature>
<sequence length="2080" mass="229945">MVGVSFNDGDYGGGCGRQRTNSFYSRYNLCVTIANAALKTPSLSIYSSLLTCQNLLLCYLIKESSSKLQMAPKNGRGKTKGDKKKKEEKVLPVVMDIKVNLPDESHVILKGISTDRIIDVRRLLTVNTATCHLTNFSFSHEVRGPRLKDTVDVAALKPCLLTLVEEDYDEGSATAHVRKLLDIVACTTSFGPSANKDSSSSKGDGGKNALDTKSSKKSNKSSHANTKDKLSPSPPPTPSSPTSQQPLKDSSSETAPAKDGSSAVVDGEGEMSDTCPKLGSFYEFFSLSHLTPPLQFIRRAIRQPDDDVLAANYLFSLEVKLCSGKLIPVEACRKGFYTIGKHKILCHSLVDLLRQLSRAFENAYYDLMEAFSERNKFGNLPYGFRANTWLIPPVAAQSPSVFPPLPAEDEKWGGNGGGLGRDGKNDLIPYARELSSLSSMPCKTAEERQVRDRKAFLLHSLFVDVAIFRAISAVQHVMGKPELAHSAANGEIIYTERVGDLRITVIKDASNASCKVDTKIDGERATGVNTERLMERNLLKGITADENTAAHDVATLGVVNMRYCGYIATVQVLEIENANVGHPLESLELLDQPDGGANALNINSLRFLLHENNTAEQNIPISHSRTIECEEHSSSQAFVERLLEDSLMKLQEEEAEENTFVRWELGACWIQHLQDQKKTEKDKKPSSEKAKNEMKVEGLGTPLKSLKNKKKNSDKNSTEIQSENLKSDVDFVNEEAEKTVTSSKKSLIDTVANENKLMLKELLSDSAFTRLKESETGLHLKTMQELIDLSQKYYKEVALPKLVADFGSLELSPVDGRTLTDFMHTRGLRMRSLGKVVKLSEKLSHVQSLCIHEMIIRAFKHILEAVIAAVVKTEEMAELIAATLNMMLGVPANGRPNKSHVIHSLVWRWLEVFLKKRFEWDLSSSNYKDVRKFAILRGVCHKVGIELVPRDFDMTSSNPFRKEDIVSLVPVHKQAACSSADGRQLLESSKTALDKGKLEEAVSYGTKALAKLVAVCGPYHRMSAGAYSLLAVVLYHTGDFNQATIYQQKALDINERELGLDHPDTMKSYGDLAVFYYRLQHTELALKYVKRALYLLHLTCGPSHPNTAATYINVAMMEEGLGNVHVALRYLHKALKCNQMLLGPDHIQTAASYHAIAIALSLMEAYPLSVQHEQTTLQILRAKLGPDDLRTQDAAAWLEYFESKAFEQQEAARNGSRKPDASIASKGHLSVSDLLDYINPSHDFKGKDARGAKRSYNAKVKGKSPQNSIASPKFEASPRGTLKEVSDEEIQILEAEVKNNVNHELISLSVQHEENVVKESTAEIPGQSNKPLLEEAVVRKPAVYGDASPETHAEGEDGWQSVQRPRSSGLYGRRLRQRRQNASKILAYQKKEVAEVDHPRLKNNHLSSKYYLLKKRTMSPGSYTEYFVAKGPSPGTKFGRKLVKAVTYRVKSVSSSAKDASAETSKNEGESLCSPVEQGMVSIQREVGPVAKKSSIVSLGKSPSYKEVALAPPGTIPMLQVRLPQNETLESKELKRHDEQNNEVVENTGSMLLNAENIEEENIQVLVVHPTTHLKNEDDSSEKKGEILSKDTTDDNNSEVAVIVAPCESGTVDFNKMVQQDIQNDNSSSSVDSLEMLICSKDSINIAEADNDPKSTLGGVEELKVKSSVDGSNESREISNKKLSASATPFNPSPTAGRVAPLSMNITPPSGPGTVGPWPMNMTLHPAPTTILPNPMCSSPHHPYPSPPPTPNMMHPLPFMYPTYTQPRSLPPSTFPVPSGPFHPNHFVWQCNINANLSDYIPGAVWPGPRPIELPVSPPVVESIAESTSESKEQLIYSETLNLAQNLPIESIAESTSESKEQLIYSETLNLAQNLPVDLDTGTESKKEVALLASETVENLNDIVVVQSGNGEEKHKSSIHSLTVPANQLMNNPSPKEEDIRCNDYHVQRQQSDAGEEKTFNILIRGRRNRKQMLRMPLSLLKRPYSSQPFKVVYSRVVRETERPRSTSFASKETNTANTTYIDVLDFPALVDGNLMRCLSTSFQNTQVSFGKFVFGLSENFLFILDFENSYLLPAWCCEV</sequence>
<dbReference type="InterPro" id="IPR028275">
    <property type="entry name" value="CLU_N"/>
</dbReference>
<feature type="repeat" description="TPR" evidence="7">
    <location>
        <begin position="1024"/>
        <end position="1057"/>
    </location>
</feature>
<dbReference type="PROSITE" id="PS50005">
    <property type="entry name" value="TPR"/>
    <property type="match status" value="1"/>
</dbReference>
<dbReference type="Pfam" id="PF12807">
    <property type="entry name" value="eIF3_p135"/>
    <property type="match status" value="1"/>
</dbReference>
<reference evidence="10" key="1">
    <citation type="submission" date="2023-05" db="EMBL/GenBank/DDBJ databases">
        <authorList>
            <person name="Huff M."/>
        </authorList>
    </citation>
    <scope>NUCLEOTIDE SEQUENCE</scope>
</reference>
<feature type="compositionally biased region" description="Basic and acidic residues" evidence="8">
    <location>
        <begin position="1574"/>
        <end position="1593"/>
    </location>
</feature>
<dbReference type="SMART" id="SM00028">
    <property type="entry name" value="TPR"/>
    <property type="match status" value="3"/>
</dbReference>
<feature type="region of interest" description="Disordered" evidence="8">
    <location>
        <begin position="674"/>
        <end position="722"/>
    </location>
</feature>
<feature type="compositionally biased region" description="Basic and acidic residues" evidence="8">
    <location>
        <begin position="674"/>
        <end position="696"/>
    </location>
</feature>
<dbReference type="GO" id="GO:0003729">
    <property type="term" value="F:mRNA binding"/>
    <property type="evidence" value="ECO:0007669"/>
    <property type="project" value="UniProtKB-ARBA"/>
</dbReference>
<feature type="domain" description="Clu" evidence="9">
    <location>
        <begin position="408"/>
        <end position="684"/>
    </location>
</feature>
<feature type="region of interest" description="Disordered" evidence="8">
    <location>
        <begin position="192"/>
        <end position="271"/>
    </location>
</feature>
<keyword evidence="11" id="KW-1185">Reference proteome</keyword>
<dbReference type="Pfam" id="PF15044">
    <property type="entry name" value="CLU_N"/>
    <property type="match status" value="1"/>
</dbReference>
<dbReference type="InterPro" id="IPR011990">
    <property type="entry name" value="TPR-like_helical_dom_sf"/>
</dbReference>
<keyword evidence="5 7" id="KW-0802">TPR repeat</keyword>
<protein>
    <recommendedName>
        <fullName evidence="9">Clu domain-containing protein</fullName>
    </recommendedName>
</protein>
<evidence type="ECO:0000313" key="10">
    <source>
        <dbReference type="EMBL" id="CAI9785941.1"/>
    </source>
</evidence>
<dbReference type="PANTHER" id="PTHR12601:SF17">
    <property type="entry name" value="PROTEIN REDUCED CHLOROPLAST COVERAGE 1"/>
    <property type="match status" value="1"/>
</dbReference>
<dbReference type="GO" id="GO:0019750">
    <property type="term" value="P:chloroplast localization"/>
    <property type="evidence" value="ECO:0007669"/>
    <property type="project" value="UniProtKB-ARBA"/>
</dbReference>
<dbReference type="InterPro" id="IPR019734">
    <property type="entry name" value="TPR_rpt"/>
</dbReference>
<evidence type="ECO:0000256" key="5">
    <source>
        <dbReference type="ARBA" id="ARBA00022803"/>
    </source>
</evidence>
<dbReference type="PROSITE" id="PS51823">
    <property type="entry name" value="CLU"/>
    <property type="match status" value="1"/>
</dbReference>
<organism evidence="10 11">
    <name type="scientific">Fraxinus pennsylvanica</name>
    <dbReference type="NCBI Taxonomy" id="56036"/>
    <lineage>
        <taxon>Eukaryota</taxon>
        <taxon>Viridiplantae</taxon>
        <taxon>Streptophyta</taxon>
        <taxon>Embryophyta</taxon>
        <taxon>Tracheophyta</taxon>
        <taxon>Spermatophyta</taxon>
        <taxon>Magnoliopsida</taxon>
        <taxon>eudicotyledons</taxon>
        <taxon>Gunneridae</taxon>
        <taxon>Pentapetalae</taxon>
        <taxon>asterids</taxon>
        <taxon>lamiids</taxon>
        <taxon>Lamiales</taxon>
        <taxon>Oleaceae</taxon>
        <taxon>Oleeae</taxon>
        <taxon>Fraxinus</taxon>
    </lineage>
</organism>
<evidence type="ECO:0000256" key="3">
    <source>
        <dbReference type="ARBA" id="ARBA00022490"/>
    </source>
</evidence>
<dbReference type="PANTHER" id="PTHR12601">
    <property type="entry name" value="EUKARYOTIC TRANSLATION INITIATION FACTOR 3 SUBUNIT EIF-3"/>
    <property type="match status" value="1"/>
</dbReference>
<evidence type="ECO:0000256" key="8">
    <source>
        <dbReference type="SAM" id="MobiDB-lite"/>
    </source>
</evidence>
<evidence type="ECO:0000256" key="2">
    <source>
        <dbReference type="ARBA" id="ARBA00004514"/>
    </source>
</evidence>
<evidence type="ECO:0000256" key="7">
    <source>
        <dbReference type="PROSITE-ProRule" id="PRU00339"/>
    </source>
</evidence>
<evidence type="ECO:0000256" key="4">
    <source>
        <dbReference type="ARBA" id="ARBA00022737"/>
    </source>
</evidence>
<feature type="compositionally biased region" description="Low complexity" evidence="8">
    <location>
        <begin position="193"/>
        <end position="202"/>
    </location>
</feature>
<dbReference type="Proteomes" id="UP000834106">
    <property type="component" value="Chromosome 22"/>
</dbReference>
<dbReference type="InterPro" id="IPR033646">
    <property type="entry name" value="CLU-central"/>
</dbReference>
<evidence type="ECO:0000313" key="11">
    <source>
        <dbReference type="Proteomes" id="UP000834106"/>
    </source>
</evidence>
<feature type="region of interest" description="Disordered" evidence="8">
    <location>
        <begin position="1246"/>
        <end position="1279"/>
    </location>
</feature>
<feature type="compositionally biased region" description="Basic and acidic residues" evidence="8">
    <location>
        <begin position="1668"/>
        <end position="1680"/>
    </location>
</feature>
<feature type="region of interest" description="Disordered" evidence="8">
    <location>
        <begin position="1668"/>
        <end position="1694"/>
    </location>
</feature>
<proteinExistence type="predicted"/>
<evidence type="ECO:0000256" key="6">
    <source>
        <dbReference type="ARBA" id="ARBA00023242"/>
    </source>
</evidence>
<name>A0AAD2ACY4_9LAMI</name>
<keyword evidence="6" id="KW-0539">Nucleus</keyword>
<dbReference type="InterPro" id="IPR027523">
    <property type="entry name" value="CLU_prot"/>
</dbReference>
<dbReference type="GO" id="GO:0005634">
    <property type="term" value="C:nucleus"/>
    <property type="evidence" value="ECO:0007669"/>
    <property type="project" value="UniProtKB-SubCell"/>
</dbReference>
<evidence type="ECO:0000259" key="9">
    <source>
        <dbReference type="PROSITE" id="PS51823"/>
    </source>
</evidence>
<dbReference type="FunFam" id="1.25.40.10:FF:000024">
    <property type="entry name" value="Tetratricopeptide repeat (TPR)-like superfamily protein"/>
    <property type="match status" value="1"/>
</dbReference>
<dbReference type="CDD" id="cd15466">
    <property type="entry name" value="CLU-central"/>
    <property type="match status" value="1"/>
</dbReference>
<evidence type="ECO:0000256" key="1">
    <source>
        <dbReference type="ARBA" id="ARBA00004123"/>
    </source>
</evidence>
<keyword evidence="4" id="KW-0677">Repeat</keyword>
<accession>A0AAD2ACY4</accession>
<comment type="subcellular location">
    <subcellularLocation>
        <location evidence="2">Cytoplasm</location>
        <location evidence="2">Cytosol</location>
    </subcellularLocation>
    <subcellularLocation>
        <location evidence="1">Nucleus</location>
    </subcellularLocation>
</comment>
<feature type="region of interest" description="Disordered" evidence="8">
    <location>
        <begin position="1454"/>
        <end position="1473"/>
    </location>
</feature>
<gene>
    <name evidence="10" type="ORF">FPE_LOCUS33371</name>
</gene>
<feature type="region of interest" description="Disordered" evidence="8">
    <location>
        <begin position="1574"/>
        <end position="1596"/>
    </location>
</feature>
<dbReference type="InterPro" id="IPR025697">
    <property type="entry name" value="CLU_dom"/>
</dbReference>
<dbReference type="Gene3D" id="1.25.40.10">
    <property type="entry name" value="Tetratricopeptide repeat domain"/>
    <property type="match status" value="2"/>
</dbReference>